<dbReference type="Proteomes" id="UP000446348">
    <property type="component" value="Unassembled WGS sequence"/>
</dbReference>
<organism evidence="1 2">
    <name type="scientific">Anaerotruncus colihominis</name>
    <dbReference type="NCBI Taxonomy" id="169435"/>
    <lineage>
        <taxon>Bacteria</taxon>
        <taxon>Bacillati</taxon>
        <taxon>Bacillota</taxon>
        <taxon>Clostridia</taxon>
        <taxon>Eubacteriales</taxon>
        <taxon>Oscillospiraceae</taxon>
        <taxon>Anaerotruncus</taxon>
    </lineage>
</organism>
<proteinExistence type="predicted"/>
<dbReference type="EMBL" id="QXWZ01000020">
    <property type="protein sequence ID" value="NBI79514.1"/>
    <property type="molecule type" value="Genomic_DNA"/>
</dbReference>
<protein>
    <submittedName>
        <fullName evidence="1">Uncharacterized protein</fullName>
    </submittedName>
</protein>
<gene>
    <name evidence="1" type="ORF">D3Z39_11675</name>
</gene>
<accession>A0A845RIF2</accession>
<comment type="caution">
    <text evidence="1">The sequence shown here is derived from an EMBL/GenBank/DDBJ whole genome shotgun (WGS) entry which is preliminary data.</text>
</comment>
<reference evidence="1 2" key="1">
    <citation type="submission" date="2018-08" db="EMBL/GenBank/DDBJ databases">
        <title>Murine metabolic-syndrome-specific gut microbial biobank.</title>
        <authorList>
            <person name="Liu C."/>
        </authorList>
    </citation>
    <scope>NUCLEOTIDE SEQUENCE [LARGE SCALE GENOMIC DNA]</scope>
    <source>
        <strain evidence="1 2">X69</strain>
    </source>
</reference>
<evidence type="ECO:0000313" key="1">
    <source>
        <dbReference type="EMBL" id="NBI79514.1"/>
    </source>
</evidence>
<dbReference type="AlphaFoldDB" id="A0A845RIF2"/>
<name>A0A845RIF2_9FIRM</name>
<evidence type="ECO:0000313" key="2">
    <source>
        <dbReference type="Proteomes" id="UP000446348"/>
    </source>
</evidence>
<sequence>MVNPGKACYNNNRPARACFEKRKIAAEKRRLRFFRQAPYVRGRRPRIRHTRRAARFYAGHGRRVWVICGWVQKYAAF</sequence>